<keyword evidence="2" id="KW-0813">Transport</keyword>
<feature type="transmembrane region" description="Helical" evidence="6">
    <location>
        <begin position="200"/>
        <end position="221"/>
    </location>
</feature>
<dbReference type="STRING" id="1433126.BN938_0847"/>
<keyword evidence="4 6" id="KW-1133">Transmembrane helix</keyword>
<feature type="transmembrane region" description="Helical" evidence="6">
    <location>
        <begin position="233"/>
        <end position="255"/>
    </location>
</feature>
<dbReference type="PANTHER" id="PTHR11958">
    <property type="entry name" value="SODIUM/DICARBOXYLATE SYMPORTER-RELATED"/>
    <property type="match status" value="1"/>
</dbReference>
<evidence type="ECO:0000256" key="2">
    <source>
        <dbReference type="ARBA" id="ARBA00022448"/>
    </source>
</evidence>
<dbReference type="Gene3D" id="1.10.3860.10">
    <property type="entry name" value="Sodium:dicarboxylate symporter"/>
    <property type="match status" value="1"/>
</dbReference>
<feature type="transmembrane region" description="Helical" evidence="6">
    <location>
        <begin position="364"/>
        <end position="388"/>
    </location>
</feature>
<feature type="transmembrane region" description="Helical" evidence="6">
    <location>
        <begin position="7"/>
        <end position="27"/>
    </location>
</feature>
<gene>
    <name evidence="7" type="ORF">BN938_0847</name>
</gene>
<dbReference type="SUPFAM" id="SSF118215">
    <property type="entry name" value="Proton glutamate symport protein"/>
    <property type="match status" value="1"/>
</dbReference>
<dbReference type="PRINTS" id="PR00173">
    <property type="entry name" value="EDTRNSPORT"/>
</dbReference>
<evidence type="ECO:0000256" key="1">
    <source>
        <dbReference type="ARBA" id="ARBA00004141"/>
    </source>
</evidence>
<dbReference type="InterPro" id="IPR036458">
    <property type="entry name" value="Na:dicarbo_symporter_sf"/>
</dbReference>
<dbReference type="AlphaFoldDB" id="A0A060RAZ7"/>
<dbReference type="EMBL" id="HG934468">
    <property type="protein sequence ID" value="CDN30948.1"/>
    <property type="molecule type" value="Genomic_DNA"/>
</dbReference>
<dbReference type="Proteomes" id="UP000027616">
    <property type="component" value="Chromosome I"/>
</dbReference>
<comment type="subcellular location">
    <subcellularLocation>
        <location evidence="1">Membrane</location>
        <topology evidence="1">Multi-pass membrane protein</topology>
    </subcellularLocation>
</comment>
<protein>
    <submittedName>
        <fullName evidence="7">Proton/glutamate symport protein, Sodium/glutamate symport protein</fullName>
    </submittedName>
</protein>
<organism evidence="7 8">
    <name type="scientific">Mucinivorans hirudinis</name>
    <dbReference type="NCBI Taxonomy" id="1433126"/>
    <lineage>
        <taxon>Bacteria</taxon>
        <taxon>Pseudomonadati</taxon>
        <taxon>Bacteroidota</taxon>
        <taxon>Bacteroidia</taxon>
        <taxon>Bacteroidales</taxon>
        <taxon>Rikenellaceae</taxon>
        <taxon>Mucinivorans</taxon>
    </lineage>
</organism>
<evidence type="ECO:0000256" key="3">
    <source>
        <dbReference type="ARBA" id="ARBA00022692"/>
    </source>
</evidence>
<evidence type="ECO:0000256" key="4">
    <source>
        <dbReference type="ARBA" id="ARBA00022989"/>
    </source>
</evidence>
<dbReference type="GO" id="GO:0016020">
    <property type="term" value="C:membrane"/>
    <property type="evidence" value="ECO:0007669"/>
    <property type="project" value="UniProtKB-SubCell"/>
</dbReference>
<accession>A0A060RAZ7</accession>
<evidence type="ECO:0000256" key="5">
    <source>
        <dbReference type="ARBA" id="ARBA00023136"/>
    </source>
</evidence>
<sequence length="416" mass="43691">MKNLPLYLKILIGMVVGIVLGIAAVNFGFTGVVMDWVKPLGDIFMRLLKFIAIPLVTVSLIKGVANIGTIQTLSSMGLKTVLLFVFTTVTAIVIGLALAHFISPGEMVSAESVSSMQQTYGASISAKADLSQALAHGSPLQPIVDIFPENAFAALANNGVMLQVIFISIIFGISILLVGRERCKPFMDFIESLDAIIMKIVELVMAYSPIGVLALIAGMIVVSAGDVSLLSALGMYGLTVILGLAIMILVVYPLLIKLFTKIPLSDFFKGMMPVQLLAFSTSSSAATLPVTMESAIKRLGVSEKTASFVLPVGVTINMEGTACYQAIAALFIAQVLGIELSWLQMLVIVGTTTLSSIGTPGVPGGSVVILVMVLGSVGIPAEGLALIMGIDRPLDMLRTVVNVTGDTTVAALIDKK</sequence>
<feature type="transmembrane region" description="Helical" evidence="6">
    <location>
        <begin position="81"/>
        <end position="102"/>
    </location>
</feature>
<evidence type="ECO:0000313" key="8">
    <source>
        <dbReference type="Proteomes" id="UP000027616"/>
    </source>
</evidence>
<dbReference type="PANTHER" id="PTHR11958:SF63">
    <property type="entry name" value="AMINO ACID TRANSPORTER"/>
    <property type="match status" value="1"/>
</dbReference>
<keyword evidence="3 6" id="KW-0812">Transmembrane</keyword>
<feature type="transmembrane region" description="Helical" evidence="6">
    <location>
        <begin position="160"/>
        <end position="179"/>
    </location>
</feature>
<dbReference type="KEGG" id="rbc:BN938_0847"/>
<dbReference type="PATRIC" id="fig|1433126.3.peg.847"/>
<evidence type="ECO:0000313" key="7">
    <source>
        <dbReference type="EMBL" id="CDN30948.1"/>
    </source>
</evidence>
<dbReference type="HOGENOM" id="CLU_019375_7_1_10"/>
<dbReference type="Pfam" id="PF00375">
    <property type="entry name" value="SDF"/>
    <property type="match status" value="1"/>
</dbReference>
<evidence type="ECO:0000256" key="6">
    <source>
        <dbReference type="SAM" id="Phobius"/>
    </source>
</evidence>
<proteinExistence type="predicted"/>
<keyword evidence="8" id="KW-1185">Reference proteome</keyword>
<dbReference type="InterPro" id="IPR001991">
    <property type="entry name" value="Na-dicarboxylate_symporter"/>
</dbReference>
<name>A0A060RAZ7_9BACT</name>
<dbReference type="GO" id="GO:0015293">
    <property type="term" value="F:symporter activity"/>
    <property type="evidence" value="ECO:0007669"/>
    <property type="project" value="InterPro"/>
</dbReference>
<reference evidence="7 8" key="1">
    <citation type="journal article" date="2015" name="Genome Announc.">
        <title>Complete Genome Sequence of the Novel Leech Symbiont Mucinivorans hirudinis M3T.</title>
        <authorList>
            <person name="Nelson M.C."/>
            <person name="Bomar L."/>
            <person name="Graf J."/>
        </authorList>
    </citation>
    <scope>NUCLEOTIDE SEQUENCE [LARGE SCALE GENOMIC DNA]</scope>
    <source>
        <strain evidence="8">M3</strain>
    </source>
</reference>
<dbReference type="eggNOG" id="COG1301">
    <property type="taxonomic scope" value="Bacteria"/>
</dbReference>
<feature type="transmembrane region" description="Helical" evidence="6">
    <location>
        <begin position="47"/>
        <end position="69"/>
    </location>
</feature>
<keyword evidence="5 6" id="KW-0472">Membrane</keyword>
<dbReference type="InterPro" id="IPR050746">
    <property type="entry name" value="DAACS"/>
</dbReference>